<dbReference type="Pfam" id="PF13962">
    <property type="entry name" value="PGG"/>
    <property type="match status" value="1"/>
</dbReference>
<dbReference type="PROSITE" id="PS50297">
    <property type="entry name" value="ANK_REP_REGION"/>
    <property type="match status" value="1"/>
</dbReference>
<dbReference type="PANTHER" id="PTHR24177">
    <property type="entry name" value="CASKIN"/>
    <property type="match status" value="1"/>
</dbReference>
<gene>
    <name evidence="5" type="ORF">VitviT2T_019643</name>
</gene>
<keyword evidence="2" id="KW-0472">Membrane</keyword>
<evidence type="ECO:0000313" key="5">
    <source>
        <dbReference type="EMBL" id="WKA01360.1"/>
    </source>
</evidence>
<reference evidence="5 6" key="1">
    <citation type="journal article" date="2023" name="Hortic Res">
        <title>The complete reference genome for grapevine (Vitis vinifera L.) genetics and breeding.</title>
        <authorList>
            <person name="Shi X."/>
            <person name="Cao S."/>
            <person name="Wang X."/>
            <person name="Huang S."/>
            <person name="Wang Y."/>
            <person name="Liu Z."/>
            <person name="Liu W."/>
            <person name="Leng X."/>
            <person name="Peng Y."/>
            <person name="Wang N."/>
            <person name="Wang Y."/>
            <person name="Ma Z."/>
            <person name="Xu X."/>
            <person name="Zhang F."/>
            <person name="Xue H."/>
            <person name="Zhong H."/>
            <person name="Wang Y."/>
            <person name="Zhang K."/>
            <person name="Velt A."/>
            <person name="Avia K."/>
            <person name="Holtgrawe D."/>
            <person name="Grimplet J."/>
            <person name="Matus J.T."/>
            <person name="Ware D."/>
            <person name="Wu X."/>
            <person name="Wang H."/>
            <person name="Liu C."/>
            <person name="Fang Y."/>
            <person name="Rustenholz C."/>
            <person name="Cheng Z."/>
            <person name="Xiao H."/>
            <person name="Zhou Y."/>
        </authorList>
    </citation>
    <scope>NUCLEOTIDE SEQUENCE [LARGE SCALE GENOMIC DNA]</scope>
    <source>
        <strain evidence="6">cv. Pinot noir / PN40024</strain>
        <tissue evidence="5">Leaf</tissue>
    </source>
</reference>
<evidence type="ECO:0000313" key="6">
    <source>
        <dbReference type="Proteomes" id="UP001227230"/>
    </source>
</evidence>
<name>A0ABY9D166_VITVI</name>
<dbReference type="Pfam" id="PF13961">
    <property type="entry name" value="DUF4219"/>
    <property type="match status" value="1"/>
</dbReference>
<feature type="transmembrane region" description="Helical" evidence="2">
    <location>
        <begin position="741"/>
        <end position="765"/>
    </location>
</feature>
<protein>
    <recommendedName>
        <fullName evidence="7">PGG domain-containing protein</fullName>
    </recommendedName>
</protein>
<keyword evidence="2" id="KW-0812">Transmembrane</keyword>
<evidence type="ECO:0000256" key="2">
    <source>
        <dbReference type="SAM" id="Phobius"/>
    </source>
</evidence>
<dbReference type="Gene3D" id="1.25.40.20">
    <property type="entry name" value="Ankyrin repeat-containing domain"/>
    <property type="match status" value="2"/>
</dbReference>
<dbReference type="SUPFAM" id="SSF48403">
    <property type="entry name" value="Ankyrin repeat"/>
    <property type="match status" value="1"/>
</dbReference>
<feature type="transmembrane region" description="Helical" evidence="2">
    <location>
        <begin position="627"/>
        <end position="647"/>
    </location>
</feature>
<keyword evidence="6" id="KW-1185">Reference proteome</keyword>
<dbReference type="PANTHER" id="PTHR24177:SF329">
    <property type="entry name" value="ANKYRIN REPEAT PROTEIN"/>
    <property type="match status" value="1"/>
</dbReference>
<organism evidence="5 6">
    <name type="scientific">Vitis vinifera</name>
    <name type="common">Grape</name>
    <dbReference type="NCBI Taxonomy" id="29760"/>
    <lineage>
        <taxon>Eukaryota</taxon>
        <taxon>Viridiplantae</taxon>
        <taxon>Streptophyta</taxon>
        <taxon>Embryophyta</taxon>
        <taxon>Tracheophyta</taxon>
        <taxon>Spermatophyta</taxon>
        <taxon>Magnoliopsida</taxon>
        <taxon>eudicotyledons</taxon>
        <taxon>Gunneridae</taxon>
        <taxon>Pentapetalae</taxon>
        <taxon>rosids</taxon>
        <taxon>Vitales</taxon>
        <taxon>Vitaceae</taxon>
        <taxon>Viteae</taxon>
        <taxon>Vitis</taxon>
    </lineage>
</organism>
<keyword evidence="2" id="KW-1133">Transmembrane helix</keyword>
<dbReference type="InterPro" id="IPR036770">
    <property type="entry name" value="Ankyrin_rpt-contain_sf"/>
</dbReference>
<proteinExistence type="predicted"/>
<evidence type="ECO:0000259" key="3">
    <source>
        <dbReference type="Pfam" id="PF13961"/>
    </source>
</evidence>
<dbReference type="Proteomes" id="UP001227230">
    <property type="component" value="Chromosome 13"/>
</dbReference>
<evidence type="ECO:0000259" key="4">
    <source>
        <dbReference type="Pfam" id="PF13962"/>
    </source>
</evidence>
<feature type="repeat" description="ANK" evidence="1">
    <location>
        <begin position="213"/>
        <end position="245"/>
    </location>
</feature>
<dbReference type="EMBL" id="CP126660">
    <property type="protein sequence ID" value="WKA01360.1"/>
    <property type="molecule type" value="Genomic_DNA"/>
</dbReference>
<accession>A0ABY9D166</accession>
<dbReference type="InterPro" id="IPR002110">
    <property type="entry name" value="Ankyrin_rpt"/>
</dbReference>
<dbReference type="InterPro" id="IPR026961">
    <property type="entry name" value="PGG_dom"/>
</dbReference>
<dbReference type="Pfam" id="PF12796">
    <property type="entry name" value="Ank_2"/>
    <property type="match status" value="1"/>
</dbReference>
<feature type="transmembrane region" description="Helical" evidence="2">
    <location>
        <begin position="703"/>
        <end position="729"/>
    </location>
</feature>
<feature type="domain" description="PGG" evidence="4">
    <location>
        <begin position="615"/>
        <end position="726"/>
    </location>
</feature>
<dbReference type="InterPro" id="IPR025314">
    <property type="entry name" value="DUF4219"/>
</dbReference>
<evidence type="ECO:0000256" key="1">
    <source>
        <dbReference type="PROSITE-ProRule" id="PRU00023"/>
    </source>
</evidence>
<sequence>MEVEGVAPNMMAGEGVPSIIPNKSGDDFPQITPAITPNKSGDVFPQITPAIIPTVVPTSIVREVLTEGNYAYWGTCVKRYLVGQGLWEVCRMSCKIPDKEQDPVAYSEWKKKNSVALHAIQISCSREILSQIREIKFANHAWDFLKRNANPTLYFDEVDRLDEQSPPAAASTGNADFSQYEKFEQALDRGSWSDIESFLNSNPDAVRARISPTGLTPLHVAALAGHVKVVEKLVDKLNPEDLEEKEDLLGCTPLALAASDGITEIAQSMIRKNRTLANISDGDKILPVVLACNRGKREMTCFLYFHTGQEELAPANGKNGATLLSYCIASKFLDIALDILEKYPSLAVTLDMDSLIPLYVLGQTPSLFKSGSQLWFWQHWIYLCVTINIDRASDWVRVNVVDDNTHSRDVRNNTETVLHQLMHGLVSYPLKLLGIKSIRAQKLRHAQAVKLLQGICTELRNIKPDRVLGYRVHQAVIQAVKKGNVEFVTRMIKSIPELVWNGDINDRNIFSIAILNRQEKIFNLLHGLTNVKKMKVTSADDRFGNNMLHLAAMLAPSDQLDGISGAALQMQRELQWFKEVESIVPPICKDVLNSDGKKPSEVFSQQHANLVKEGEKWMKEIATSSSFVAALIVTIMFAAAFTIPGGNNDKGAPIFLDDPLFMVFIISDSISLFSATTSVLMFLGILTSQYAENKFLTRLPTKLIIGLSTLFICIAAMMIAFCAALAILLKKSSTKVVMIPIILLACVPVTLFALLQFPLLVNIFISTYGPGIFDRNIQRWY</sequence>
<evidence type="ECO:0008006" key="7">
    <source>
        <dbReference type="Google" id="ProtNLM"/>
    </source>
</evidence>
<feature type="transmembrane region" description="Helical" evidence="2">
    <location>
        <begin position="659"/>
        <end position="683"/>
    </location>
</feature>
<keyword evidence="1" id="KW-0040">ANK repeat</keyword>
<dbReference type="SMART" id="SM00248">
    <property type="entry name" value="ANK"/>
    <property type="match status" value="3"/>
</dbReference>
<feature type="domain" description="DUF4219" evidence="3">
    <location>
        <begin position="65"/>
        <end position="90"/>
    </location>
</feature>
<dbReference type="PROSITE" id="PS50088">
    <property type="entry name" value="ANK_REPEAT"/>
    <property type="match status" value="1"/>
</dbReference>